<dbReference type="EMBL" id="BAAFGK010000004">
    <property type="protein sequence ID" value="GAB0057936.1"/>
    <property type="molecule type" value="Genomic_DNA"/>
</dbReference>
<sequence length="155" mass="17411">MGLDPHQLRDLIIRPTLQRLGYWTEAAEELVLGTAIQESGLRFVRQLGSGPARGLWQMEPATHDDLWLNYLNSRTKIGLNVLGPYSKPDAGRLVWDLGYACAMCRVHYLRCPGVLPAAGDHEGQAAYWKRWYNTALGAGTIEQYLANWQRVMGNA</sequence>
<comment type="caution">
    <text evidence="1">The sequence shown here is derived from an EMBL/GenBank/DDBJ whole genome shotgun (WGS) entry which is preliminary data.</text>
</comment>
<reference evidence="1 2" key="1">
    <citation type="submission" date="2024-05" db="EMBL/GenBank/DDBJ databases">
        <authorList>
            <consortium name="Candidatus Magnetaquicoccaceae bacterium FCR-1 genome sequencing consortium"/>
            <person name="Shimoshige H."/>
            <person name="Shimamura S."/>
            <person name="Taoka A."/>
            <person name="Kobayashi H."/>
            <person name="Maekawa T."/>
        </authorList>
    </citation>
    <scope>NUCLEOTIDE SEQUENCE [LARGE SCALE GENOMIC DNA]</scope>
    <source>
        <strain evidence="1 2">FCR-1</strain>
    </source>
</reference>
<reference evidence="1 2" key="2">
    <citation type="submission" date="2024-09" db="EMBL/GenBank/DDBJ databases">
        <title>Draft genome sequence of Candidatus Magnetaquicoccaceae bacterium FCR-1.</title>
        <authorList>
            <person name="Shimoshige H."/>
            <person name="Shimamura S."/>
            <person name="Taoka A."/>
            <person name="Kobayashi H."/>
            <person name="Maekawa T."/>
        </authorList>
    </citation>
    <scope>NUCLEOTIDE SEQUENCE [LARGE SCALE GENOMIC DNA]</scope>
    <source>
        <strain evidence="1 2">FCR-1</strain>
    </source>
</reference>
<name>A0ABQ0CAN0_9PROT</name>
<gene>
    <name evidence="1" type="ORF">SIID45300_02270</name>
</gene>
<accession>A0ABQ0CAN0</accession>
<dbReference type="Proteomes" id="UP001628193">
    <property type="component" value="Unassembled WGS sequence"/>
</dbReference>
<keyword evidence="2" id="KW-1185">Reference proteome</keyword>
<evidence type="ECO:0008006" key="3">
    <source>
        <dbReference type="Google" id="ProtNLM"/>
    </source>
</evidence>
<dbReference type="RefSeq" id="WP_420905621.1">
    <property type="nucleotide sequence ID" value="NZ_BAAFGK010000004.1"/>
</dbReference>
<proteinExistence type="predicted"/>
<evidence type="ECO:0000313" key="1">
    <source>
        <dbReference type="EMBL" id="GAB0057936.1"/>
    </source>
</evidence>
<protein>
    <recommendedName>
        <fullName evidence="3">Transglycosylase SLT domain-containing protein</fullName>
    </recommendedName>
</protein>
<evidence type="ECO:0000313" key="2">
    <source>
        <dbReference type="Proteomes" id="UP001628193"/>
    </source>
</evidence>
<organism evidence="1 2">
    <name type="scientific">Candidatus Magnetaquiglobus chichijimensis</name>
    <dbReference type="NCBI Taxonomy" id="3141448"/>
    <lineage>
        <taxon>Bacteria</taxon>
        <taxon>Pseudomonadati</taxon>
        <taxon>Pseudomonadota</taxon>
        <taxon>Magnetococcia</taxon>
        <taxon>Magnetococcales</taxon>
        <taxon>Candidatus Magnetaquicoccaceae</taxon>
        <taxon>Candidatus Magnetaquiglobus</taxon>
    </lineage>
</organism>